<protein>
    <submittedName>
        <fullName evidence="2">Uncharacterized protein</fullName>
    </submittedName>
</protein>
<evidence type="ECO:0000313" key="3">
    <source>
        <dbReference type="Proteomes" id="UP001365542"/>
    </source>
</evidence>
<dbReference type="EMBL" id="JAVHJO010000001">
    <property type="protein sequence ID" value="KAK6544104.1"/>
    <property type="molecule type" value="Genomic_DNA"/>
</dbReference>
<accession>A0AAV9XPR5</accession>
<reference evidence="2 3" key="1">
    <citation type="submission" date="2019-10" db="EMBL/GenBank/DDBJ databases">
        <authorList>
            <person name="Palmer J.M."/>
        </authorList>
    </citation>
    <scope>NUCLEOTIDE SEQUENCE [LARGE SCALE GENOMIC DNA]</scope>
    <source>
        <strain evidence="2 3">TWF694</strain>
    </source>
</reference>
<dbReference type="AlphaFoldDB" id="A0AAV9XPR5"/>
<dbReference type="PANTHER" id="PTHR42877:SF8">
    <property type="entry name" value="MONOOXYGENASE"/>
    <property type="match status" value="1"/>
</dbReference>
<keyword evidence="3" id="KW-1185">Reference proteome</keyword>
<sequence>MESEGPINSNRPIRVVIIGAGASGLLMAYKLQRNFDDIELQIYEKNPDVGGTWYENKYPGCACDNPSHTYVWSFDPNPNWTATYASSAEILAYFKSFQFKHNLQSKTLLNHTLSSATWLSSYSQWQLEIQDTLNSNTKQDTCDILINATGVLNDWKWPDIPGLHSFSGPLVHTAAWDEKLDIKNKHVGLIGNGSSGMQILPAILPEVSKCTIFIREPTWVLPFGPDGTVPREFSNKEREAFAAGDGGDLHSYRRWLEHRMNRAFPIFIGDSPFQKGVRDICEAHMRDVLQDEYLESKIIPEWAVGCRRLTPGVGYLEALKDEKTKAVFGQIAKITGNGCVTTDGVEHPVDVLVCATGFDTSFIPKFRLVGSHGHELADQWGNEPRSYLGVAAAGFPNYFMLIGPNSPVGNGPLLIAIEAQADYICRIITRIQQHEIKSIKVRTEAVDDFIAHKDQFMERTVWQDYCRSWYKRGAADGKITALWPGSTLHYIECLRDVRYEDYHVEYIGNRFSYLGNGMTRLELTEDADLATYIRKRDDGPILGSKFMCTKAKAELNSGSALEKIG</sequence>
<dbReference type="PANTHER" id="PTHR42877">
    <property type="entry name" value="L-ORNITHINE N(5)-MONOOXYGENASE-RELATED"/>
    <property type="match status" value="1"/>
</dbReference>
<proteinExistence type="inferred from homology"/>
<comment type="caution">
    <text evidence="2">The sequence shown here is derived from an EMBL/GenBank/DDBJ whole genome shotgun (WGS) entry which is preliminary data.</text>
</comment>
<dbReference type="Gene3D" id="3.50.50.60">
    <property type="entry name" value="FAD/NAD(P)-binding domain"/>
    <property type="match status" value="2"/>
</dbReference>
<dbReference type="SUPFAM" id="SSF51905">
    <property type="entry name" value="FAD/NAD(P)-binding domain"/>
    <property type="match status" value="2"/>
</dbReference>
<dbReference type="Proteomes" id="UP001365542">
    <property type="component" value="Unassembled WGS sequence"/>
</dbReference>
<dbReference type="PRINTS" id="PR00419">
    <property type="entry name" value="ADXRDTASE"/>
</dbReference>
<organism evidence="2 3">
    <name type="scientific">Orbilia ellipsospora</name>
    <dbReference type="NCBI Taxonomy" id="2528407"/>
    <lineage>
        <taxon>Eukaryota</taxon>
        <taxon>Fungi</taxon>
        <taxon>Dikarya</taxon>
        <taxon>Ascomycota</taxon>
        <taxon>Pezizomycotina</taxon>
        <taxon>Orbiliomycetes</taxon>
        <taxon>Orbiliales</taxon>
        <taxon>Orbiliaceae</taxon>
        <taxon>Orbilia</taxon>
    </lineage>
</organism>
<evidence type="ECO:0000313" key="2">
    <source>
        <dbReference type="EMBL" id="KAK6544104.1"/>
    </source>
</evidence>
<name>A0AAV9XPR5_9PEZI</name>
<evidence type="ECO:0000256" key="1">
    <source>
        <dbReference type="ARBA" id="ARBA00010139"/>
    </source>
</evidence>
<dbReference type="InterPro" id="IPR036188">
    <property type="entry name" value="FAD/NAD-bd_sf"/>
</dbReference>
<dbReference type="Pfam" id="PF13450">
    <property type="entry name" value="NAD_binding_8"/>
    <property type="match status" value="1"/>
</dbReference>
<comment type="similarity">
    <text evidence="1">Belongs to the FAD-binding monooxygenase family.</text>
</comment>
<dbReference type="InterPro" id="IPR051209">
    <property type="entry name" value="FAD-bind_Monooxygenase_sf"/>
</dbReference>
<gene>
    <name evidence="2" type="ORF">TWF694_000815</name>
</gene>